<dbReference type="Proteomes" id="UP000054350">
    <property type="component" value="Unassembled WGS sequence"/>
</dbReference>
<reference evidence="2" key="2">
    <citation type="submission" date="2009-11" db="EMBL/GenBank/DDBJ databases">
        <title>The Genome Sequence of Allomyces macrogynus strain ATCC 38327.</title>
        <authorList>
            <consortium name="The Broad Institute Genome Sequencing Platform"/>
            <person name="Russ C."/>
            <person name="Cuomo C."/>
            <person name="Shea T."/>
            <person name="Young S.K."/>
            <person name="Zeng Q."/>
            <person name="Koehrsen M."/>
            <person name="Haas B."/>
            <person name="Borodovsky M."/>
            <person name="Guigo R."/>
            <person name="Alvarado L."/>
            <person name="Berlin A."/>
            <person name="Borenstein D."/>
            <person name="Chen Z."/>
            <person name="Engels R."/>
            <person name="Freedman E."/>
            <person name="Gellesch M."/>
            <person name="Goldberg J."/>
            <person name="Griggs A."/>
            <person name="Gujja S."/>
            <person name="Heiman D."/>
            <person name="Hepburn T."/>
            <person name="Howarth C."/>
            <person name="Jen D."/>
            <person name="Larson L."/>
            <person name="Lewis B."/>
            <person name="Mehta T."/>
            <person name="Park D."/>
            <person name="Pearson M."/>
            <person name="Roberts A."/>
            <person name="Saif S."/>
            <person name="Shenoy N."/>
            <person name="Sisk P."/>
            <person name="Stolte C."/>
            <person name="Sykes S."/>
            <person name="Walk T."/>
            <person name="White J."/>
            <person name="Yandava C."/>
            <person name="Burger G."/>
            <person name="Gray M.W."/>
            <person name="Holland P.W.H."/>
            <person name="King N."/>
            <person name="Lang F.B.F."/>
            <person name="Roger A.J."/>
            <person name="Ruiz-Trillo I."/>
            <person name="Lander E."/>
            <person name="Nusbaum C."/>
        </authorList>
    </citation>
    <scope>NUCLEOTIDE SEQUENCE [LARGE SCALE GENOMIC DNA]</scope>
    <source>
        <strain evidence="2">ATCC 38327</strain>
    </source>
</reference>
<evidence type="ECO:0000313" key="1">
    <source>
        <dbReference type="EMBL" id="KNE66501.1"/>
    </source>
</evidence>
<reference evidence="1 2" key="1">
    <citation type="submission" date="2009-11" db="EMBL/GenBank/DDBJ databases">
        <title>Annotation of Allomyces macrogynus ATCC 38327.</title>
        <authorList>
            <consortium name="The Broad Institute Genome Sequencing Platform"/>
            <person name="Russ C."/>
            <person name="Cuomo C."/>
            <person name="Burger G."/>
            <person name="Gray M.W."/>
            <person name="Holland P.W.H."/>
            <person name="King N."/>
            <person name="Lang F.B.F."/>
            <person name="Roger A.J."/>
            <person name="Ruiz-Trillo I."/>
            <person name="Young S.K."/>
            <person name="Zeng Q."/>
            <person name="Gargeya S."/>
            <person name="Fitzgerald M."/>
            <person name="Haas B."/>
            <person name="Abouelleil A."/>
            <person name="Alvarado L."/>
            <person name="Arachchi H.M."/>
            <person name="Berlin A."/>
            <person name="Chapman S.B."/>
            <person name="Gearin G."/>
            <person name="Goldberg J."/>
            <person name="Griggs A."/>
            <person name="Gujja S."/>
            <person name="Hansen M."/>
            <person name="Heiman D."/>
            <person name="Howarth C."/>
            <person name="Larimer J."/>
            <person name="Lui A."/>
            <person name="MacDonald P.J.P."/>
            <person name="McCowen C."/>
            <person name="Montmayeur A."/>
            <person name="Murphy C."/>
            <person name="Neiman D."/>
            <person name="Pearson M."/>
            <person name="Priest M."/>
            <person name="Roberts A."/>
            <person name="Saif S."/>
            <person name="Shea T."/>
            <person name="Sisk P."/>
            <person name="Stolte C."/>
            <person name="Sykes S."/>
            <person name="Wortman J."/>
            <person name="Nusbaum C."/>
            <person name="Birren B."/>
        </authorList>
    </citation>
    <scope>NUCLEOTIDE SEQUENCE [LARGE SCALE GENOMIC DNA]</scope>
    <source>
        <strain evidence="1 2">ATCC 38327</strain>
    </source>
</reference>
<sequence length="95" mass="9906">MAAAPPPAPVKHARGKPVLALPTAVRSQPAVLDATRADRTLTAMLYGDPPLVREEFERDGDAGWGEWDAWAACSAQGGEGRRSPTGQACTYGCGA</sequence>
<protein>
    <submittedName>
        <fullName evidence="1">Uncharacterized protein</fullName>
    </submittedName>
</protein>
<dbReference type="VEuPathDB" id="FungiDB:AMAG_19583"/>
<proteinExistence type="predicted"/>
<dbReference type="EMBL" id="GG745350">
    <property type="protein sequence ID" value="KNE66501.1"/>
    <property type="molecule type" value="Genomic_DNA"/>
</dbReference>
<gene>
    <name evidence="1" type="ORF">AMAG_19583</name>
</gene>
<dbReference type="AlphaFoldDB" id="A0A0L0SVM0"/>
<accession>A0A0L0SVM0</accession>
<organism evidence="1 2">
    <name type="scientific">Allomyces macrogynus (strain ATCC 38327)</name>
    <name type="common">Allomyces javanicus var. macrogynus</name>
    <dbReference type="NCBI Taxonomy" id="578462"/>
    <lineage>
        <taxon>Eukaryota</taxon>
        <taxon>Fungi</taxon>
        <taxon>Fungi incertae sedis</taxon>
        <taxon>Blastocladiomycota</taxon>
        <taxon>Blastocladiomycetes</taxon>
        <taxon>Blastocladiales</taxon>
        <taxon>Blastocladiaceae</taxon>
        <taxon>Allomyces</taxon>
    </lineage>
</organism>
<evidence type="ECO:0000313" key="2">
    <source>
        <dbReference type="Proteomes" id="UP000054350"/>
    </source>
</evidence>
<keyword evidence="2" id="KW-1185">Reference proteome</keyword>
<name>A0A0L0SVM0_ALLM3</name>